<sequence>MEEENAGGSNSGGGISTVISQDLTILKLDQLLTLFENEHYALLEMMESFSSTAQLDNGTLKRLLSLIGSFRDSPDDDQVAASA</sequence>
<dbReference type="AlphaFoldDB" id="A0A9P7XV82"/>
<proteinExistence type="predicted"/>
<gene>
    <name evidence="1" type="ORF">KI688_001585</name>
</gene>
<protein>
    <submittedName>
        <fullName evidence="1">Uncharacterized protein</fullName>
    </submittedName>
</protein>
<evidence type="ECO:0000313" key="2">
    <source>
        <dbReference type="Proteomes" id="UP000707451"/>
    </source>
</evidence>
<evidence type="ECO:0000313" key="1">
    <source>
        <dbReference type="EMBL" id="KAG9066361.1"/>
    </source>
</evidence>
<dbReference type="OrthoDB" id="10600025at2759"/>
<dbReference type="Proteomes" id="UP000707451">
    <property type="component" value="Unassembled WGS sequence"/>
</dbReference>
<dbReference type="EMBL" id="JAHRHY010000010">
    <property type="protein sequence ID" value="KAG9066361.1"/>
    <property type="molecule type" value="Genomic_DNA"/>
</dbReference>
<name>A0A9P7XV82_9FUNG</name>
<reference evidence="1" key="1">
    <citation type="submission" date="2021-06" db="EMBL/GenBank/DDBJ databases">
        <title>Genome Sequence of Mortierella hyaline Strain SCG-10, a Cold-Adapted, Nitrate-Reducing Fungus Isolated from Soil in Minnesota, USA.</title>
        <authorList>
            <person name="Aldossari N."/>
        </authorList>
    </citation>
    <scope>NUCLEOTIDE SEQUENCE</scope>
    <source>
        <strain evidence="1">SCG-10</strain>
    </source>
</reference>
<organism evidence="1 2">
    <name type="scientific">Linnemannia hyalina</name>
    <dbReference type="NCBI Taxonomy" id="64524"/>
    <lineage>
        <taxon>Eukaryota</taxon>
        <taxon>Fungi</taxon>
        <taxon>Fungi incertae sedis</taxon>
        <taxon>Mucoromycota</taxon>
        <taxon>Mortierellomycotina</taxon>
        <taxon>Mortierellomycetes</taxon>
        <taxon>Mortierellales</taxon>
        <taxon>Mortierellaceae</taxon>
        <taxon>Linnemannia</taxon>
    </lineage>
</organism>
<keyword evidence="2" id="KW-1185">Reference proteome</keyword>
<accession>A0A9P7XV82</accession>
<comment type="caution">
    <text evidence="1">The sequence shown here is derived from an EMBL/GenBank/DDBJ whole genome shotgun (WGS) entry which is preliminary data.</text>
</comment>